<evidence type="ECO:0000313" key="2">
    <source>
        <dbReference type="Proteomes" id="UP000640509"/>
    </source>
</evidence>
<sequence>MAAGKPEQRRKKCGSLVADKAAIHNSQQIDITLGPQPTRNRRSVQIDRKKAVPEYVAQVCQHR</sequence>
<name>A0ABQ1VKR2_9RHOB</name>
<organism evidence="1 2">
    <name type="scientific">Paracoccus acridae</name>
    <dbReference type="NCBI Taxonomy" id="1795310"/>
    <lineage>
        <taxon>Bacteria</taxon>
        <taxon>Pseudomonadati</taxon>
        <taxon>Pseudomonadota</taxon>
        <taxon>Alphaproteobacteria</taxon>
        <taxon>Rhodobacterales</taxon>
        <taxon>Paracoccaceae</taxon>
        <taxon>Paracoccus</taxon>
    </lineage>
</organism>
<dbReference type="Proteomes" id="UP000640509">
    <property type="component" value="Unassembled WGS sequence"/>
</dbReference>
<gene>
    <name evidence="1" type="ORF">GCM10011402_30070</name>
</gene>
<evidence type="ECO:0000313" key="1">
    <source>
        <dbReference type="EMBL" id="GGF75332.1"/>
    </source>
</evidence>
<proteinExistence type="predicted"/>
<comment type="caution">
    <text evidence="1">The sequence shown here is derived from an EMBL/GenBank/DDBJ whole genome shotgun (WGS) entry which is preliminary data.</text>
</comment>
<keyword evidence="2" id="KW-1185">Reference proteome</keyword>
<protein>
    <submittedName>
        <fullName evidence="1">Uncharacterized protein</fullName>
    </submittedName>
</protein>
<dbReference type="EMBL" id="BMIV01000012">
    <property type="protein sequence ID" value="GGF75332.1"/>
    <property type="molecule type" value="Genomic_DNA"/>
</dbReference>
<reference evidence="2" key="1">
    <citation type="journal article" date="2019" name="Int. J. Syst. Evol. Microbiol.">
        <title>The Global Catalogue of Microorganisms (GCM) 10K type strain sequencing project: providing services to taxonomists for standard genome sequencing and annotation.</title>
        <authorList>
            <consortium name="The Broad Institute Genomics Platform"/>
            <consortium name="The Broad Institute Genome Sequencing Center for Infectious Disease"/>
            <person name="Wu L."/>
            <person name="Ma J."/>
        </authorList>
    </citation>
    <scope>NUCLEOTIDE SEQUENCE [LARGE SCALE GENOMIC DNA]</scope>
    <source>
        <strain evidence="2">CGMCC 1.15419</strain>
    </source>
</reference>
<accession>A0ABQ1VKR2</accession>